<evidence type="ECO:0000256" key="5">
    <source>
        <dbReference type="ARBA" id="ARBA00023136"/>
    </source>
</evidence>
<dbReference type="PANTHER" id="PTHR45665:SF18">
    <property type="entry name" value="AQUAPORIN TIP3.1"/>
    <property type="match status" value="1"/>
</dbReference>
<evidence type="ECO:0000256" key="4">
    <source>
        <dbReference type="ARBA" id="ARBA00022989"/>
    </source>
</evidence>
<evidence type="ECO:0000313" key="8">
    <source>
        <dbReference type="EMBL" id="KAF8650581.1"/>
    </source>
</evidence>
<keyword evidence="2 6" id="KW-0812">Transmembrane</keyword>
<evidence type="ECO:0000256" key="3">
    <source>
        <dbReference type="ARBA" id="ARBA00022737"/>
    </source>
</evidence>
<dbReference type="Gramene" id="Dexi4B01G0010770.1">
    <property type="protein sequence ID" value="Dexi4B01G0010770.1:cds"/>
    <property type="gene ID" value="Dexi4B01G0010770"/>
</dbReference>
<dbReference type="AlphaFoldDB" id="A0A835A101"/>
<evidence type="ECO:0000313" key="9">
    <source>
        <dbReference type="Proteomes" id="UP000636709"/>
    </source>
</evidence>
<dbReference type="Proteomes" id="UP000636709">
    <property type="component" value="Unassembled WGS sequence"/>
</dbReference>
<keyword evidence="5 7" id="KW-0472">Membrane</keyword>
<proteinExistence type="inferred from homology"/>
<dbReference type="PRINTS" id="PR00783">
    <property type="entry name" value="MINTRINSICP"/>
</dbReference>
<feature type="transmembrane region" description="Helical" evidence="7">
    <location>
        <begin position="49"/>
        <end position="70"/>
    </location>
</feature>
<keyword evidence="6" id="KW-0813">Transport</keyword>
<dbReference type="Pfam" id="PF00230">
    <property type="entry name" value="MIP"/>
    <property type="match status" value="2"/>
</dbReference>
<comment type="similarity">
    <text evidence="6">Belongs to the MIP/aquaporin (TC 1.A.8) family.</text>
</comment>
<sequence length="178" mass="18809">MYHSADLVAVVLAQALALGTGVRISGGSHINPAITFNALHTGRVSLLHVLLYWAAQLLGSIAAALLLRLATGGDALLLPDYILASGVNRWHVVGLAVGLLAGANVLACGAFDGTVMNPMRAFGPAIVGSHRWANHWVYWVGRRMHSASLSDVLCYRLIVAKPITDENPAAIRGSSRRA</sequence>
<dbReference type="InterPro" id="IPR034294">
    <property type="entry name" value="Aquaporin_transptr"/>
</dbReference>
<protein>
    <submittedName>
        <fullName evidence="8">Uncharacterized protein</fullName>
    </submittedName>
</protein>
<keyword evidence="9" id="KW-1185">Reference proteome</keyword>
<evidence type="ECO:0000256" key="7">
    <source>
        <dbReference type="SAM" id="Phobius"/>
    </source>
</evidence>
<dbReference type="Gene3D" id="1.20.1080.10">
    <property type="entry name" value="Glycerol uptake facilitator protein"/>
    <property type="match status" value="2"/>
</dbReference>
<reference evidence="8" key="1">
    <citation type="submission" date="2020-07" db="EMBL/GenBank/DDBJ databases">
        <title>Genome sequence and genetic diversity analysis of an under-domesticated orphan crop, white fonio (Digitaria exilis).</title>
        <authorList>
            <person name="Bennetzen J.L."/>
            <person name="Chen S."/>
            <person name="Ma X."/>
            <person name="Wang X."/>
            <person name="Yssel A.E.J."/>
            <person name="Chaluvadi S.R."/>
            <person name="Johnson M."/>
            <person name="Gangashetty P."/>
            <person name="Hamidou F."/>
            <person name="Sanogo M.D."/>
            <person name="Zwaenepoel A."/>
            <person name="Wallace J."/>
            <person name="Van De Peer Y."/>
            <person name="Van Deynze A."/>
        </authorList>
    </citation>
    <scope>NUCLEOTIDE SEQUENCE</scope>
    <source>
        <tissue evidence="8">Leaves</tissue>
    </source>
</reference>
<dbReference type="PANTHER" id="PTHR45665">
    <property type="entry name" value="AQUAPORIN-8"/>
    <property type="match status" value="1"/>
</dbReference>
<name>A0A835A101_9POAL</name>
<evidence type="ECO:0000256" key="1">
    <source>
        <dbReference type="ARBA" id="ARBA00004141"/>
    </source>
</evidence>
<keyword evidence="4 7" id="KW-1133">Transmembrane helix</keyword>
<comment type="subcellular location">
    <subcellularLocation>
        <location evidence="1">Membrane</location>
        <topology evidence="1">Multi-pass membrane protein</topology>
    </subcellularLocation>
</comment>
<gene>
    <name evidence="8" type="ORF">HU200_063958</name>
</gene>
<dbReference type="InterPro" id="IPR000425">
    <property type="entry name" value="MIP"/>
</dbReference>
<dbReference type="SUPFAM" id="SSF81338">
    <property type="entry name" value="Aquaporin-like"/>
    <property type="match status" value="1"/>
</dbReference>
<evidence type="ECO:0000256" key="6">
    <source>
        <dbReference type="RuleBase" id="RU000477"/>
    </source>
</evidence>
<accession>A0A835A101</accession>
<dbReference type="GO" id="GO:0016020">
    <property type="term" value="C:membrane"/>
    <property type="evidence" value="ECO:0007669"/>
    <property type="project" value="UniProtKB-SubCell"/>
</dbReference>
<feature type="transmembrane region" description="Helical" evidence="7">
    <location>
        <begin position="90"/>
        <end position="111"/>
    </location>
</feature>
<comment type="caution">
    <text evidence="8">The sequence shown here is derived from an EMBL/GenBank/DDBJ whole genome shotgun (WGS) entry which is preliminary data.</text>
</comment>
<dbReference type="GO" id="GO:0015250">
    <property type="term" value="F:water channel activity"/>
    <property type="evidence" value="ECO:0007669"/>
    <property type="project" value="TreeGrafter"/>
</dbReference>
<evidence type="ECO:0000256" key="2">
    <source>
        <dbReference type="ARBA" id="ARBA00022692"/>
    </source>
</evidence>
<organism evidence="8 9">
    <name type="scientific">Digitaria exilis</name>
    <dbReference type="NCBI Taxonomy" id="1010633"/>
    <lineage>
        <taxon>Eukaryota</taxon>
        <taxon>Viridiplantae</taxon>
        <taxon>Streptophyta</taxon>
        <taxon>Embryophyta</taxon>
        <taxon>Tracheophyta</taxon>
        <taxon>Spermatophyta</taxon>
        <taxon>Magnoliopsida</taxon>
        <taxon>Liliopsida</taxon>
        <taxon>Poales</taxon>
        <taxon>Poaceae</taxon>
        <taxon>PACMAD clade</taxon>
        <taxon>Panicoideae</taxon>
        <taxon>Panicodae</taxon>
        <taxon>Paniceae</taxon>
        <taxon>Anthephorinae</taxon>
        <taxon>Digitaria</taxon>
    </lineage>
</organism>
<dbReference type="InterPro" id="IPR023271">
    <property type="entry name" value="Aquaporin-like"/>
</dbReference>
<keyword evidence="3" id="KW-0677">Repeat</keyword>
<dbReference type="EMBL" id="JACEFO010002724">
    <property type="protein sequence ID" value="KAF8650581.1"/>
    <property type="molecule type" value="Genomic_DNA"/>
</dbReference>